<sequence length="339" mass="38447">MPQKTKELKEVVLIGETSTGEKLALGKIMLKDEEIERLLPGLEAFSEGVRESPLVVHRPTPLGPPISAFEKKRKPFLLSLPPLDLRSDEKKEEKDKKGEEEEGTRMEEVIKGRKEESLLTASASTLGTEGLGGKMEKGEALPVVPSAPFGTEGAWSMLGDRLCEIRRAEKKILGNTFEVLEVIKSLKGKEVAESHYLQKIRNLEGALSQVTKCSLSNQKEELERLHQLEDRFVFLAQINTEWANKNEIARKEFHRNLADVNHDHSAHVEDLQKRIRDLDDDREALREERKRLREELAKARKASSRAKEAAFEACRREELLKSEVRSLRSLVENSSGWRG</sequence>
<feature type="region of interest" description="Disordered" evidence="2">
    <location>
        <begin position="82"/>
        <end position="108"/>
    </location>
</feature>
<accession>A0A2H9ZVQ1</accession>
<dbReference type="Proteomes" id="UP000236161">
    <property type="component" value="Unassembled WGS sequence"/>
</dbReference>
<gene>
    <name evidence="3" type="ORF">AXF42_Ash021571</name>
</gene>
<feature type="coiled-coil region" evidence="1">
    <location>
        <begin position="261"/>
        <end position="309"/>
    </location>
</feature>
<evidence type="ECO:0000313" key="4">
    <source>
        <dbReference type="Proteomes" id="UP000236161"/>
    </source>
</evidence>
<evidence type="ECO:0000256" key="1">
    <source>
        <dbReference type="SAM" id="Coils"/>
    </source>
</evidence>
<keyword evidence="1" id="KW-0175">Coiled coil</keyword>
<proteinExistence type="predicted"/>
<dbReference type="AlphaFoldDB" id="A0A2H9ZVQ1"/>
<reference evidence="3 4" key="1">
    <citation type="journal article" date="2017" name="Nature">
        <title>The Apostasia genome and the evolution of orchids.</title>
        <authorList>
            <person name="Zhang G.Q."/>
            <person name="Liu K.W."/>
            <person name="Li Z."/>
            <person name="Lohaus R."/>
            <person name="Hsiao Y.Y."/>
            <person name="Niu S.C."/>
            <person name="Wang J.Y."/>
            <person name="Lin Y.C."/>
            <person name="Xu Q."/>
            <person name="Chen L.J."/>
            <person name="Yoshida K."/>
            <person name="Fujiwara S."/>
            <person name="Wang Z.W."/>
            <person name="Zhang Y.Q."/>
            <person name="Mitsuda N."/>
            <person name="Wang M."/>
            <person name="Liu G.H."/>
            <person name="Pecoraro L."/>
            <person name="Huang H.X."/>
            <person name="Xiao X.J."/>
            <person name="Lin M."/>
            <person name="Wu X.Y."/>
            <person name="Wu W.L."/>
            <person name="Chen Y.Y."/>
            <person name="Chang S.B."/>
            <person name="Sakamoto S."/>
            <person name="Ohme-Takagi M."/>
            <person name="Yagi M."/>
            <person name="Zeng S.J."/>
            <person name="Shen C.Y."/>
            <person name="Yeh C.M."/>
            <person name="Luo Y.B."/>
            <person name="Tsai W.C."/>
            <person name="Van de Peer Y."/>
            <person name="Liu Z.J."/>
        </authorList>
    </citation>
    <scope>NUCLEOTIDE SEQUENCE [LARGE SCALE GENOMIC DNA]</scope>
    <source>
        <strain evidence="4">cv. Shenzhen</strain>
        <tissue evidence="3">Stem</tissue>
    </source>
</reference>
<dbReference type="EMBL" id="KZ453520">
    <property type="protein sequence ID" value="PKA47362.1"/>
    <property type="molecule type" value="Genomic_DNA"/>
</dbReference>
<name>A0A2H9ZVQ1_9ASPA</name>
<keyword evidence="4" id="KW-1185">Reference proteome</keyword>
<protein>
    <submittedName>
        <fullName evidence="3">Uncharacterized protein</fullName>
    </submittedName>
</protein>
<feature type="compositionally biased region" description="Basic and acidic residues" evidence="2">
    <location>
        <begin position="85"/>
        <end position="108"/>
    </location>
</feature>
<organism evidence="3 4">
    <name type="scientific">Apostasia shenzhenica</name>
    <dbReference type="NCBI Taxonomy" id="1088818"/>
    <lineage>
        <taxon>Eukaryota</taxon>
        <taxon>Viridiplantae</taxon>
        <taxon>Streptophyta</taxon>
        <taxon>Embryophyta</taxon>
        <taxon>Tracheophyta</taxon>
        <taxon>Spermatophyta</taxon>
        <taxon>Magnoliopsida</taxon>
        <taxon>Liliopsida</taxon>
        <taxon>Asparagales</taxon>
        <taxon>Orchidaceae</taxon>
        <taxon>Apostasioideae</taxon>
        <taxon>Apostasia</taxon>
    </lineage>
</organism>
<evidence type="ECO:0000256" key="2">
    <source>
        <dbReference type="SAM" id="MobiDB-lite"/>
    </source>
</evidence>
<evidence type="ECO:0000313" key="3">
    <source>
        <dbReference type="EMBL" id="PKA47362.1"/>
    </source>
</evidence>